<accession>E4V746</accession>
<dbReference type="RefSeq" id="XP_003169289.1">
    <property type="nucleotide sequence ID" value="XM_003169241.1"/>
</dbReference>
<dbReference type="VEuPathDB" id="FungiDB:MGYG_08837"/>
<dbReference type="GeneID" id="10024393"/>
<organism evidence="2">
    <name type="scientific">Arthroderma gypseum (strain ATCC MYA-4604 / CBS 118893)</name>
    <name type="common">Microsporum gypseum</name>
    <dbReference type="NCBI Taxonomy" id="535722"/>
    <lineage>
        <taxon>Eukaryota</taxon>
        <taxon>Fungi</taxon>
        <taxon>Dikarya</taxon>
        <taxon>Ascomycota</taxon>
        <taxon>Pezizomycotina</taxon>
        <taxon>Eurotiomycetes</taxon>
        <taxon>Eurotiomycetidae</taxon>
        <taxon>Onygenales</taxon>
        <taxon>Arthrodermataceae</taxon>
        <taxon>Nannizzia</taxon>
    </lineage>
</organism>
<dbReference type="AlphaFoldDB" id="E4V746"/>
<sequence>MKTTVYGRNNWLINAPLSVGWQPEYEGSLGFLPPPGMILVNEPSTAKEYQPSDYARAVAPRLLVLNGSLLVNARNPVPQPSSLHFFSSPPCDFYE</sequence>
<dbReference type="EMBL" id="DS989831">
    <property type="protein sequence ID" value="EFQ96912.1"/>
    <property type="molecule type" value="Genomic_DNA"/>
</dbReference>
<dbReference type="Proteomes" id="UP000002669">
    <property type="component" value="Unassembled WGS sequence"/>
</dbReference>
<evidence type="ECO:0000313" key="2">
    <source>
        <dbReference type="Proteomes" id="UP000002669"/>
    </source>
</evidence>
<dbReference type="HOGENOM" id="CLU_2372366_0_0_1"/>
<protein>
    <submittedName>
        <fullName evidence="1">Uncharacterized protein</fullName>
    </submittedName>
</protein>
<reference evidence="2" key="1">
    <citation type="journal article" date="2012" name="MBio">
        <title>Comparative genome analysis of Trichophyton rubrum and related dermatophytes reveals candidate genes involved in infection.</title>
        <authorList>
            <person name="Martinez D.A."/>
            <person name="Oliver B.G."/>
            <person name="Graeser Y."/>
            <person name="Goldberg J.M."/>
            <person name="Li W."/>
            <person name="Martinez-Rossi N.M."/>
            <person name="Monod M."/>
            <person name="Shelest E."/>
            <person name="Barton R.C."/>
            <person name="Birch E."/>
            <person name="Brakhage A.A."/>
            <person name="Chen Z."/>
            <person name="Gurr S.J."/>
            <person name="Heiman D."/>
            <person name="Heitman J."/>
            <person name="Kosti I."/>
            <person name="Rossi A."/>
            <person name="Saif S."/>
            <person name="Samalova M."/>
            <person name="Saunders C.W."/>
            <person name="Shea T."/>
            <person name="Summerbell R.C."/>
            <person name="Xu J."/>
            <person name="Young S."/>
            <person name="Zeng Q."/>
            <person name="Birren B.W."/>
            <person name="Cuomo C.A."/>
            <person name="White T.C."/>
        </authorList>
    </citation>
    <scope>NUCLEOTIDE SEQUENCE [LARGE SCALE GENOMIC DNA]</scope>
    <source>
        <strain evidence="2">ATCC MYA-4604 / CBS 118893</strain>
    </source>
</reference>
<evidence type="ECO:0000313" key="1">
    <source>
        <dbReference type="EMBL" id="EFQ96912.1"/>
    </source>
</evidence>
<dbReference type="InParanoid" id="E4V746"/>
<keyword evidence="2" id="KW-1185">Reference proteome</keyword>
<name>E4V746_ARTGP</name>
<gene>
    <name evidence="1" type="ORF">MGYG_08837</name>
</gene>
<proteinExistence type="predicted"/>